<dbReference type="EMBL" id="JXXN02000124">
    <property type="protein sequence ID" value="THD28541.1"/>
    <property type="molecule type" value="Genomic_DNA"/>
</dbReference>
<comment type="caution">
    <text evidence="1">The sequence shown here is derived from an EMBL/GenBank/DDBJ whole genome shotgun (WGS) entry which is preliminary data.</text>
</comment>
<sequence length="72" mass="8205">MMSWVLGKELFRWTIYSGVPVVSLGWIHDRDNRNRQIMAQRAEHIERSGMDCFPGSDLLVEGIGSLSKLLSL</sequence>
<evidence type="ECO:0000313" key="1">
    <source>
        <dbReference type="EMBL" id="THD28541.1"/>
    </source>
</evidence>
<reference evidence="1" key="1">
    <citation type="submission" date="2019-03" db="EMBL/GenBank/DDBJ databases">
        <title>Improved annotation for the trematode Fasciola hepatica.</title>
        <authorList>
            <person name="Choi Y.-J."/>
            <person name="Martin J."/>
            <person name="Mitreva M."/>
        </authorList>
    </citation>
    <scope>NUCLEOTIDE SEQUENCE [LARGE SCALE GENOMIC DNA]</scope>
</reference>
<evidence type="ECO:0000313" key="2">
    <source>
        <dbReference type="Proteomes" id="UP000230066"/>
    </source>
</evidence>
<dbReference type="AlphaFoldDB" id="A0A2H1CVN1"/>
<keyword evidence="2" id="KW-1185">Reference proteome</keyword>
<accession>A0A2H1CVN1</accession>
<organism evidence="1 2">
    <name type="scientific">Fasciola hepatica</name>
    <name type="common">Liver fluke</name>
    <dbReference type="NCBI Taxonomy" id="6192"/>
    <lineage>
        <taxon>Eukaryota</taxon>
        <taxon>Metazoa</taxon>
        <taxon>Spiralia</taxon>
        <taxon>Lophotrochozoa</taxon>
        <taxon>Platyhelminthes</taxon>
        <taxon>Trematoda</taxon>
        <taxon>Digenea</taxon>
        <taxon>Plagiorchiida</taxon>
        <taxon>Echinostomata</taxon>
        <taxon>Echinostomatoidea</taxon>
        <taxon>Fasciolidae</taxon>
        <taxon>Fasciola</taxon>
    </lineage>
</organism>
<gene>
    <name evidence="1" type="ORF">D915_000605</name>
</gene>
<proteinExistence type="predicted"/>
<name>A0A2H1CVN1_FASHE</name>
<dbReference type="Proteomes" id="UP000230066">
    <property type="component" value="Unassembled WGS sequence"/>
</dbReference>
<protein>
    <submittedName>
        <fullName evidence="1">Uncharacterized protein</fullName>
    </submittedName>
</protein>